<dbReference type="AlphaFoldDB" id="A0A517YI26"/>
<dbReference type="InterPro" id="IPR029060">
    <property type="entry name" value="PIN-like_dom_sf"/>
</dbReference>
<accession>A0A517YI26</accession>
<dbReference type="Pfam" id="PF01850">
    <property type="entry name" value="PIN"/>
    <property type="match status" value="1"/>
</dbReference>
<evidence type="ECO:0000259" key="1">
    <source>
        <dbReference type="Pfam" id="PF01850"/>
    </source>
</evidence>
<gene>
    <name evidence="2" type="ORF">ETAA8_49810</name>
</gene>
<protein>
    <recommendedName>
        <fullName evidence="1">PIN domain-containing protein</fullName>
    </recommendedName>
</protein>
<dbReference type="OrthoDB" id="291270at2"/>
<feature type="domain" description="PIN" evidence="1">
    <location>
        <begin position="2"/>
        <end position="137"/>
    </location>
</feature>
<dbReference type="InterPro" id="IPR002716">
    <property type="entry name" value="PIN_dom"/>
</dbReference>
<sequence length="147" mass="16644">MILLDTNLLVRIVRASDSQCALVRATIHSLLAQGEQLVIVPQSVFEFWAVATRSTGPPPSGRNGLGMSPAQTVHWLRFFRRRFTFLPDREDLTLLWQSLVETHNVTGFRAHDVRLVAVMQSYGITRLMTFNAADFRNLPVTIVDPRI</sequence>
<organism evidence="2 3">
    <name type="scientific">Anatilimnocola aggregata</name>
    <dbReference type="NCBI Taxonomy" id="2528021"/>
    <lineage>
        <taxon>Bacteria</taxon>
        <taxon>Pseudomonadati</taxon>
        <taxon>Planctomycetota</taxon>
        <taxon>Planctomycetia</taxon>
        <taxon>Pirellulales</taxon>
        <taxon>Pirellulaceae</taxon>
        <taxon>Anatilimnocola</taxon>
    </lineage>
</organism>
<evidence type="ECO:0000313" key="3">
    <source>
        <dbReference type="Proteomes" id="UP000315017"/>
    </source>
</evidence>
<dbReference type="KEGG" id="aagg:ETAA8_49810"/>
<dbReference type="EMBL" id="CP036274">
    <property type="protein sequence ID" value="QDU29865.1"/>
    <property type="molecule type" value="Genomic_DNA"/>
</dbReference>
<dbReference type="SUPFAM" id="SSF88723">
    <property type="entry name" value="PIN domain-like"/>
    <property type="match status" value="1"/>
</dbReference>
<evidence type="ECO:0000313" key="2">
    <source>
        <dbReference type="EMBL" id="QDU29865.1"/>
    </source>
</evidence>
<name>A0A517YI26_9BACT</name>
<proteinExistence type="predicted"/>
<dbReference type="Gene3D" id="3.40.50.1010">
    <property type="entry name" value="5'-nuclease"/>
    <property type="match status" value="1"/>
</dbReference>
<dbReference type="RefSeq" id="WP_145094368.1">
    <property type="nucleotide sequence ID" value="NZ_CP036274.1"/>
</dbReference>
<keyword evidence="3" id="KW-1185">Reference proteome</keyword>
<reference evidence="2 3" key="1">
    <citation type="submission" date="2019-02" db="EMBL/GenBank/DDBJ databases">
        <title>Deep-cultivation of Planctomycetes and their phenomic and genomic characterization uncovers novel biology.</title>
        <authorList>
            <person name="Wiegand S."/>
            <person name="Jogler M."/>
            <person name="Boedeker C."/>
            <person name="Pinto D."/>
            <person name="Vollmers J."/>
            <person name="Rivas-Marin E."/>
            <person name="Kohn T."/>
            <person name="Peeters S.H."/>
            <person name="Heuer A."/>
            <person name="Rast P."/>
            <person name="Oberbeckmann S."/>
            <person name="Bunk B."/>
            <person name="Jeske O."/>
            <person name="Meyerdierks A."/>
            <person name="Storesund J.E."/>
            <person name="Kallscheuer N."/>
            <person name="Luecker S."/>
            <person name="Lage O.M."/>
            <person name="Pohl T."/>
            <person name="Merkel B.J."/>
            <person name="Hornburger P."/>
            <person name="Mueller R.-W."/>
            <person name="Bruemmer F."/>
            <person name="Labrenz M."/>
            <person name="Spormann A.M."/>
            <person name="Op den Camp H."/>
            <person name="Overmann J."/>
            <person name="Amann R."/>
            <person name="Jetten M.S.M."/>
            <person name="Mascher T."/>
            <person name="Medema M.H."/>
            <person name="Devos D.P."/>
            <person name="Kaster A.-K."/>
            <person name="Ovreas L."/>
            <person name="Rohde M."/>
            <person name="Galperin M.Y."/>
            <person name="Jogler C."/>
        </authorList>
    </citation>
    <scope>NUCLEOTIDE SEQUENCE [LARGE SCALE GENOMIC DNA]</scope>
    <source>
        <strain evidence="2 3">ETA_A8</strain>
    </source>
</reference>
<dbReference type="Proteomes" id="UP000315017">
    <property type="component" value="Chromosome"/>
</dbReference>